<protein>
    <submittedName>
        <fullName evidence="2">Uncharacterized protein</fullName>
    </submittedName>
</protein>
<sequence>MATTRVECPNCHRLTIKGKFCIYCGYTLEKPTEVPKPTTEEPSPTSVEPAATEIAAEAVEAAATPAPAAVEEAVVEEKRLVEQTSSLYTWYFRLVDLFIDREADPEVFNELFNEYRSRLRTLNDRREAEIKKIDERLNSLNASLDKLRVKHEVGEIPDRQYITQKLEIEKEIGRLRPKLMYLRNPFNIRLADLPVFKAQLEERLNKIKTSGKELGLQESIINQFEEDVNLALQVLDVLMGQHHKIRKELNKLELRYKIGELKQSEYLSMKQKLEKQLELPGG</sequence>
<gene>
    <name evidence="2" type="ORF">ENM11_06745</name>
</gene>
<name>A0A7C5QAI6_CALS0</name>
<dbReference type="EMBL" id="DRWN01000056">
    <property type="protein sequence ID" value="HHK68830.1"/>
    <property type="molecule type" value="Genomic_DNA"/>
</dbReference>
<accession>A0A7C5QAI6</accession>
<proteinExistence type="predicted"/>
<dbReference type="AlphaFoldDB" id="A0A7C5QAI6"/>
<keyword evidence="1" id="KW-0175">Coiled coil</keyword>
<comment type="caution">
    <text evidence="2">The sequence shown here is derived from an EMBL/GenBank/DDBJ whole genome shotgun (WGS) entry which is preliminary data.</text>
</comment>
<reference evidence="2" key="1">
    <citation type="journal article" date="2020" name="mSystems">
        <title>Genome- and Community-Level Interaction Insights into Carbon Utilization and Element Cycling Functions of Hydrothermarchaeota in Hydrothermal Sediment.</title>
        <authorList>
            <person name="Zhou Z."/>
            <person name="Liu Y."/>
            <person name="Xu W."/>
            <person name="Pan J."/>
            <person name="Luo Z.H."/>
            <person name="Li M."/>
        </authorList>
    </citation>
    <scope>NUCLEOTIDE SEQUENCE [LARGE SCALE GENOMIC DNA]</scope>
    <source>
        <strain evidence="2">SpSt-1056</strain>
    </source>
</reference>
<organism evidence="2">
    <name type="scientific">Caldiarchaeum subterraneum</name>
    <dbReference type="NCBI Taxonomy" id="311458"/>
    <lineage>
        <taxon>Archaea</taxon>
        <taxon>Nitrososphaerota</taxon>
        <taxon>Candidatus Caldarchaeales</taxon>
        <taxon>Candidatus Caldarchaeaceae</taxon>
        <taxon>Candidatus Caldarchaeum</taxon>
    </lineage>
</organism>
<feature type="coiled-coil region" evidence="1">
    <location>
        <begin position="123"/>
        <end position="150"/>
    </location>
</feature>
<evidence type="ECO:0000313" key="2">
    <source>
        <dbReference type="EMBL" id="HHK68830.1"/>
    </source>
</evidence>
<evidence type="ECO:0000256" key="1">
    <source>
        <dbReference type="SAM" id="Coils"/>
    </source>
</evidence>